<dbReference type="SUPFAM" id="SSF48452">
    <property type="entry name" value="TPR-like"/>
    <property type="match status" value="1"/>
</dbReference>
<comment type="caution">
    <text evidence="1">The sequence shown here is derived from an EMBL/GenBank/DDBJ whole genome shotgun (WGS) entry which is preliminary data.</text>
</comment>
<protein>
    <submittedName>
        <fullName evidence="1">Uncharacterized protein</fullName>
    </submittedName>
</protein>
<dbReference type="Proteomes" id="UP000244060">
    <property type="component" value="Unassembled WGS sequence"/>
</dbReference>
<evidence type="ECO:0000313" key="2">
    <source>
        <dbReference type="Proteomes" id="UP000244060"/>
    </source>
</evidence>
<proteinExistence type="predicted"/>
<keyword evidence="2" id="KW-1185">Reference proteome</keyword>
<dbReference type="Gene3D" id="1.25.40.10">
    <property type="entry name" value="Tetratricopeptide repeat domain"/>
    <property type="match status" value="1"/>
</dbReference>
<dbReference type="InterPro" id="IPR011990">
    <property type="entry name" value="TPR-like_helical_dom_sf"/>
</dbReference>
<evidence type="ECO:0000313" key="1">
    <source>
        <dbReference type="EMBL" id="PTR07656.1"/>
    </source>
</evidence>
<dbReference type="EMBL" id="QAOT01000039">
    <property type="protein sequence ID" value="PTR07656.1"/>
    <property type="molecule type" value="Genomic_DNA"/>
</dbReference>
<dbReference type="RefSeq" id="WP_108222706.1">
    <property type="nucleotide sequence ID" value="NZ_CP090022.1"/>
</dbReference>
<organism evidence="1 2">
    <name type="scientific">Cereibacter azotoformans</name>
    <dbReference type="NCBI Taxonomy" id="43057"/>
    <lineage>
        <taxon>Bacteria</taxon>
        <taxon>Pseudomonadati</taxon>
        <taxon>Pseudomonadota</taxon>
        <taxon>Alphaproteobacteria</taxon>
        <taxon>Rhodobacterales</taxon>
        <taxon>Paracoccaceae</taxon>
        <taxon>Cereibacter</taxon>
    </lineage>
</organism>
<reference evidence="1 2" key="1">
    <citation type="submission" date="2018-04" db="EMBL/GenBank/DDBJ databases">
        <title>Genomic Encyclopedia of Type Strains, Phase III (KMG-III): the genomes of soil and plant-associated and newly described type strains.</title>
        <authorList>
            <person name="Whitman W."/>
        </authorList>
    </citation>
    <scope>NUCLEOTIDE SEQUENCE [LARGE SCALE GENOMIC DNA]</scope>
    <source>
        <strain evidence="1 2">KA25</strain>
    </source>
</reference>
<dbReference type="AlphaFoldDB" id="A0A2T5JLG9"/>
<accession>A0A2T5JLG9</accession>
<gene>
    <name evidence="1" type="ORF">C8J28_1399</name>
</gene>
<name>A0A2T5JLG9_9RHOB</name>
<dbReference type="OrthoDB" id="9807521at2"/>
<sequence length="137" mass="15298">MDLHAARRERDQALRHYASCKAMLAREHGVPPGVETQHLRQRLIDSLPLQRAAARRRPTVRVLTFENLSADPGQDRYLRGLKEAIVIELSSLRELDVIHHEGSEPGEPADFVLRGSFLADEGAVQIILRLVHAASGL</sequence>